<keyword evidence="2" id="KW-0201">Cytochrome c-type biogenesis</keyword>
<organism evidence="7 8">
    <name type="scientific">Allosphingosinicella ginsenosidimutans</name>
    <dbReference type="NCBI Taxonomy" id="1176539"/>
    <lineage>
        <taxon>Bacteria</taxon>
        <taxon>Pseudomonadati</taxon>
        <taxon>Pseudomonadota</taxon>
        <taxon>Alphaproteobacteria</taxon>
        <taxon>Sphingomonadales</taxon>
        <taxon>Sphingomonadaceae</taxon>
        <taxon>Allosphingosinicella</taxon>
    </lineage>
</organism>
<dbReference type="InterPro" id="IPR051263">
    <property type="entry name" value="C-type_cytochrome_biogenesis"/>
</dbReference>
<dbReference type="OrthoDB" id="9815847at2"/>
<evidence type="ECO:0000256" key="1">
    <source>
        <dbReference type="ARBA" id="ARBA00022737"/>
    </source>
</evidence>
<dbReference type="InterPro" id="IPR019734">
    <property type="entry name" value="TPR_rpt"/>
</dbReference>
<feature type="repeat" description="TPR" evidence="4">
    <location>
        <begin position="81"/>
        <end position="114"/>
    </location>
</feature>
<dbReference type="InterPro" id="IPR011990">
    <property type="entry name" value="TPR-like_helical_dom_sf"/>
</dbReference>
<keyword evidence="3 4" id="KW-0802">TPR repeat</keyword>
<gene>
    <name evidence="7" type="ORF">FRZ32_10615</name>
</gene>
<evidence type="ECO:0000259" key="6">
    <source>
        <dbReference type="Pfam" id="PF23914"/>
    </source>
</evidence>
<accession>A0A5C6TV13</accession>
<dbReference type="Gene3D" id="1.25.40.10">
    <property type="entry name" value="Tetratricopeptide repeat domain"/>
    <property type="match status" value="2"/>
</dbReference>
<evidence type="ECO:0000256" key="5">
    <source>
        <dbReference type="SAM" id="Phobius"/>
    </source>
</evidence>
<dbReference type="GO" id="GO:0017004">
    <property type="term" value="P:cytochrome complex assembly"/>
    <property type="evidence" value="ECO:0007669"/>
    <property type="project" value="UniProtKB-KW"/>
</dbReference>
<dbReference type="PANTHER" id="PTHR47870:SF1">
    <property type="entry name" value="CYTOCHROME C-TYPE BIOGENESIS PROTEIN CCMH"/>
    <property type="match status" value="1"/>
</dbReference>
<dbReference type="SUPFAM" id="SSF48452">
    <property type="entry name" value="TPR-like"/>
    <property type="match status" value="1"/>
</dbReference>
<dbReference type="GO" id="GO:0005886">
    <property type="term" value="C:plasma membrane"/>
    <property type="evidence" value="ECO:0007669"/>
    <property type="project" value="TreeGrafter"/>
</dbReference>
<dbReference type="SMART" id="SM00028">
    <property type="entry name" value="TPR"/>
    <property type="match status" value="1"/>
</dbReference>
<evidence type="ECO:0000256" key="4">
    <source>
        <dbReference type="PROSITE-ProRule" id="PRU00339"/>
    </source>
</evidence>
<protein>
    <submittedName>
        <fullName evidence="7">Tetratricopeptide repeat protein</fullName>
    </submittedName>
</protein>
<dbReference type="Proteomes" id="UP000321249">
    <property type="component" value="Unassembled WGS sequence"/>
</dbReference>
<sequence>MADPKPASAPRFAPATLVLIAAALIAAVAVIVSIAHANGADRTPTTNAMAADAGQADAPGDDVHNFVGQLRERVRRNPEDDDGWYQLGLAYRQIGQYEEAEQAFRRAMQLRPNNADYVAFLGETVLLRGGATPPPEAEQLFRRALQAQPGHPQARYYLATLRDFRGDHRGALDDLIALLRDAPDGAAWYSQVRDAATSIAERNHIDIADRLPPPRESPGSVATAAIPGPTQEQMQQATSIPPSQQDQMVRGMVDRLAERLRQNPRDADGWIRLMRSRMVLNDAPAARQAFTSGMTAFNGDAATQQRLRDAARQLGVPTN</sequence>
<dbReference type="InterPro" id="IPR056413">
    <property type="entry name" value="TPR_CcmH_CycH"/>
</dbReference>
<comment type="caution">
    <text evidence="7">The sequence shown here is derived from an EMBL/GenBank/DDBJ whole genome shotgun (WGS) entry which is preliminary data.</text>
</comment>
<keyword evidence="5" id="KW-1133">Transmembrane helix</keyword>
<evidence type="ECO:0000313" key="8">
    <source>
        <dbReference type="Proteomes" id="UP000321249"/>
    </source>
</evidence>
<dbReference type="RefSeq" id="WP_147043475.1">
    <property type="nucleotide sequence ID" value="NZ_BAABIR010000001.1"/>
</dbReference>
<dbReference type="EMBL" id="VOQQ01000001">
    <property type="protein sequence ID" value="TXC64069.1"/>
    <property type="molecule type" value="Genomic_DNA"/>
</dbReference>
<keyword evidence="8" id="KW-1185">Reference proteome</keyword>
<feature type="transmembrane region" description="Helical" evidence="5">
    <location>
        <begin position="12"/>
        <end position="35"/>
    </location>
</feature>
<name>A0A5C6TV13_9SPHN</name>
<evidence type="ECO:0000256" key="3">
    <source>
        <dbReference type="ARBA" id="ARBA00022803"/>
    </source>
</evidence>
<dbReference type="Pfam" id="PF23914">
    <property type="entry name" value="TPR_CcmH_CycH"/>
    <property type="match status" value="1"/>
</dbReference>
<dbReference type="AlphaFoldDB" id="A0A5C6TV13"/>
<evidence type="ECO:0000256" key="2">
    <source>
        <dbReference type="ARBA" id="ARBA00022748"/>
    </source>
</evidence>
<reference evidence="7 8" key="1">
    <citation type="journal article" date="2015" name="J. Microbiol.">
        <title>Sphingosinicella ginsenosidimutans sp. nov., with ginsenoside converting activity.</title>
        <authorList>
            <person name="Kim J.K."/>
            <person name="Kang M.S."/>
            <person name="Park S.C."/>
            <person name="Kim K.M."/>
            <person name="Choi K."/>
            <person name="Yoon M.H."/>
            <person name="Im W.T."/>
        </authorList>
    </citation>
    <scope>NUCLEOTIDE SEQUENCE [LARGE SCALE GENOMIC DNA]</scope>
    <source>
        <strain evidence="7 8">BS-11</strain>
    </source>
</reference>
<proteinExistence type="predicted"/>
<keyword evidence="1" id="KW-0677">Repeat</keyword>
<evidence type="ECO:0000313" key="7">
    <source>
        <dbReference type="EMBL" id="TXC64069.1"/>
    </source>
</evidence>
<feature type="domain" description="Cytochrome c-type biogenesis protein H TPR" evidence="6">
    <location>
        <begin position="41"/>
        <end position="173"/>
    </location>
</feature>
<dbReference type="PROSITE" id="PS50005">
    <property type="entry name" value="TPR"/>
    <property type="match status" value="1"/>
</dbReference>
<dbReference type="PROSITE" id="PS50293">
    <property type="entry name" value="TPR_REGION"/>
    <property type="match status" value="1"/>
</dbReference>
<keyword evidence="5" id="KW-0812">Transmembrane</keyword>
<keyword evidence="5" id="KW-0472">Membrane</keyword>
<dbReference type="PANTHER" id="PTHR47870">
    <property type="entry name" value="CYTOCHROME C-TYPE BIOGENESIS PROTEIN CCMH"/>
    <property type="match status" value="1"/>
</dbReference>